<evidence type="ECO:0000259" key="1">
    <source>
        <dbReference type="PROSITE" id="PS50940"/>
    </source>
</evidence>
<dbReference type="InterPro" id="IPR002557">
    <property type="entry name" value="Chitin-bd_dom"/>
</dbReference>
<feature type="domain" description="Chitin-binding type-2" evidence="1">
    <location>
        <begin position="79"/>
        <end position="136"/>
    </location>
</feature>
<gene>
    <name evidence="2" type="ORF">ACJMK2_044456</name>
</gene>
<protein>
    <recommendedName>
        <fullName evidence="1">Chitin-binding type-2 domain-containing protein</fullName>
    </recommendedName>
</protein>
<dbReference type="EMBL" id="JBJQND010000009">
    <property type="protein sequence ID" value="KAL3867240.1"/>
    <property type="molecule type" value="Genomic_DNA"/>
</dbReference>
<accession>A0ABD3W110</accession>
<dbReference type="PROSITE" id="PS50940">
    <property type="entry name" value="CHIT_BIND_II"/>
    <property type="match status" value="1"/>
</dbReference>
<evidence type="ECO:0000313" key="2">
    <source>
        <dbReference type="EMBL" id="KAL3867240.1"/>
    </source>
</evidence>
<dbReference type="Proteomes" id="UP001634394">
    <property type="component" value="Unassembled WGS sequence"/>
</dbReference>
<keyword evidence="3" id="KW-1185">Reference proteome</keyword>
<dbReference type="InterPro" id="IPR036508">
    <property type="entry name" value="Chitin-bd_dom_sf"/>
</dbReference>
<dbReference type="AlphaFoldDB" id="A0ABD3W110"/>
<sequence>VPLECSEGIVSYDHAFGFDPTECGAFFECVLINSDDLLQTEDHYEIHRKHCGFGLFWSNILLTCVLPGNVTDLPDKRCNDPCTQLPKGKRRPMSDICGGFWICNDRTSIGVCCPRNQLYNESTESCTEDNKGICNNTDCSPPLAPITGCPMREFPEDNTKYIEETHNKAIVRSCPKGTIFASCACIYDHDFDPRVVAIQECEPLFVLDFDENDLSQPGIEFARVQIQSDASDAGNSTKMPGPSGKYGHFNGTSYVLIYSLANRHSTNIRVINFLMRSVVLGEGLPQTVVTNSINAGRTCRGFDCLGSIQIDIIKKNELLHYIVSTEDYHEIQTRINDDWTSVWWVFIGQKVGMFGAKSLNREDTQMVHGQLAERRTPLVIGRPPTPLYGHHFTGDIDDFKVYNCIPKETPESLTFLKNV</sequence>
<feature type="non-terminal residue" evidence="2">
    <location>
        <position position="1"/>
    </location>
</feature>
<reference evidence="2 3" key="1">
    <citation type="submission" date="2024-11" db="EMBL/GenBank/DDBJ databases">
        <title>Chromosome-level genome assembly of the freshwater bivalve Anodonta woodiana.</title>
        <authorList>
            <person name="Chen X."/>
        </authorList>
    </citation>
    <scope>NUCLEOTIDE SEQUENCE [LARGE SCALE GENOMIC DNA]</scope>
    <source>
        <strain evidence="2">MN2024</strain>
        <tissue evidence="2">Gills</tissue>
    </source>
</reference>
<evidence type="ECO:0000313" key="3">
    <source>
        <dbReference type="Proteomes" id="UP001634394"/>
    </source>
</evidence>
<organism evidence="2 3">
    <name type="scientific">Sinanodonta woodiana</name>
    <name type="common">Chinese pond mussel</name>
    <name type="synonym">Anodonta woodiana</name>
    <dbReference type="NCBI Taxonomy" id="1069815"/>
    <lineage>
        <taxon>Eukaryota</taxon>
        <taxon>Metazoa</taxon>
        <taxon>Spiralia</taxon>
        <taxon>Lophotrochozoa</taxon>
        <taxon>Mollusca</taxon>
        <taxon>Bivalvia</taxon>
        <taxon>Autobranchia</taxon>
        <taxon>Heteroconchia</taxon>
        <taxon>Palaeoheterodonta</taxon>
        <taxon>Unionida</taxon>
        <taxon>Unionoidea</taxon>
        <taxon>Unionidae</taxon>
        <taxon>Unioninae</taxon>
        <taxon>Sinanodonta</taxon>
    </lineage>
</organism>
<comment type="caution">
    <text evidence="2">The sequence shown here is derived from an EMBL/GenBank/DDBJ whole genome shotgun (WGS) entry which is preliminary data.</text>
</comment>
<dbReference type="SUPFAM" id="SSF57625">
    <property type="entry name" value="Invertebrate chitin-binding proteins"/>
    <property type="match status" value="1"/>
</dbReference>
<proteinExistence type="predicted"/>
<name>A0ABD3W110_SINWO</name>